<feature type="compositionally biased region" description="Polar residues" evidence="1">
    <location>
        <begin position="11"/>
        <end position="23"/>
    </location>
</feature>
<reference evidence="2" key="2">
    <citation type="submission" date="2015-02" db="UniProtKB">
        <authorList>
            <consortium name="EnsemblMetazoa"/>
        </authorList>
    </citation>
    <scope>IDENTIFICATION</scope>
</reference>
<evidence type="ECO:0000256" key="1">
    <source>
        <dbReference type="SAM" id="MobiDB-lite"/>
    </source>
</evidence>
<dbReference type="AlphaFoldDB" id="T1IRP2"/>
<evidence type="ECO:0000313" key="3">
    <source>
        <dbReference type="Proteomes" id="UP000014500"/>
    </source>
</evidence>
<dbReference type="EnsemblMetazoa" id="SMAR003741-RA">
    <property type="protein sequence ID" value="SMAR003741-PA"/>
    <property type="gene ID" value="SMAR003741"/>
</dbReference>
<evidence type="ECO:0000313" key="2">
    <source>
        <dbReference type="EnsemblMetazoa" id="SMAR003741-PA"/>
    </source>
</evidence>
<accession>T1IRP2</accession>
<proteinExistence type="predicted"/>
<protein>
    <submittedName>
        <fullName evidence="2">Uncharacterized protein</fullName>
    </submittedName>
</protein>
<dbReference type="EMBL" id="JH431374">
    <property type="status" value="NOT_ANNOTATED_CDS"/>
    <property type="molecule type" value="Genomic_DNA"/>
</dbReference>
<name>T1IRP2_STRMM</name>
<reference evidence="3" key="1">
    <citation type="submission" date="2011-05" db="EMBL/GenBank/DDBJ databases">
        <authorList>
            <person name="Richards S.R."/>
            <person name="Qu J."/>
            <person name="Jiang H."/>
            <person name="Jhangiani S.N."/>
            <person name="Agravi P."/>
            <person name="Goodspeed R."/>
            <person name="Gross S."/>
            <person name="Mandapat C."/>
            <person name="Jackson L."/>
            <person name="Mathew T."/>
            <person name="Pu L."/>
            <person name="Thornton R."/>
            <person name="Saada N."/>
            <person name="Wilczek-Boney K.B."/>
            <person name="Lee S."/>
            <person name="Kovar C."/>
            <person name="Wu Y."/>
            <person name="Scherer S.E."/>
            <person name="Worley K.C."/>
            <person name="Muzny D.M."/>
            <person name="Gibbs R."/>
        </authorList>
    </citation>
    <scope>NUCLEOTIDE SEQUENCE</scope>
    <source>
        <strain evidence="3">Brora</strain>
    </source>
</reference>
<organism evidence="2 3">
    <name type="scientific">Strigamia maritima</name>
    <name type="common">European centipede</name>
    <name type="synonym">Geophilus maritimus</name>
    <dbReference type="NCBI Taxonomy" id="126957"/>
    <lineage>
        <taxon>Eukaryota</taxon>
        <taxon>Metazoa</taxon>
        <taxon>Ecdysozoa</taxon>
        <taxon>Arthropoda</taxon>
        <taxon>Myriapoda</taxon>
        <taxon>Chilopoda</taxon>
        <taxon>Pleurostigmophora</taxon>
        <taxon>Geophilomorpha</taxon>
        <taxon>Linotaeniidae</taxon>
        <taxon>Strigamia</taxon>
    </lineage>
</organism>
<keyword evidence="3" id="KW-1185">Reference proteome</keyword>
<dbReference type="HOGENOM" id="CLU_3178145_0_0_1"/>
<sequence length="47" mass="5333">KATELERRSRANGSAFENSNSNGGIIYSTFGNVWKTCLILYHERRKG</sequence>
<feature type="region of interest" description="Disordered" evidence="1">
    <location>
        <begin position="1"/>
        <end position="23"/>
    </location>
</feature>
<dbReference type="Proteomes" id="UP000014500">
    <property type="component" value="Unassembled WGS sequence"/>
</dbReference>